<gene>
    <name evidence="2" type="ORF">E2C01_035386</name>
</gene>
<name>A0A5B7F425_PORTR</name>
<keyword evidence="3" id="KW-1185">Reference proteome</keyword>
<dbReference type="EMBL" id="VSRR010005184">
    <property type="protein sequence ID" value="MPC41781.1"/>
    <property type="molecule type" value="Genomic_DNA"/>
</dbReference>
<keyword evidence="1" id="KW-0812">Transmembrane</keyword>
<feature type="transmembrane region" description="Helical" evidence="1">
    <location>
        <begin position="39"/>
        <end position="59"/>
    </location>
</feature>
<evidence type="ECO:0000256" key="1">
    <source>
        <dbReference type="SAM" id="Phobius"/>
    </source>
</evidence>
<proteinExistence type="predicted"/>
<keyword evidence="1" id="KW-0472">Membrane</keyword>
<reference evidence="2 3" key="1">
    <citation type="submission" date="2019-05" db="EMBL/GenBank/DDBJ databases">
        <title>Another draft genome of Portunus trituberculatus and its Hox gene families provides insights of decapod evolution.</title>
        <authorList>
            <person name="Jeong J.-H."/>
            <person name="Song I."/>
            <person name="Kim S."/>
            <person name="Choi T."/>
            <person name="Kim D."/>
            <person name="Ryu S."/>
            <person name="Kim W."/>
        </authorList>
    </citation>
    <scope>NUCLEOTIDE SEQUENCE [LARGE SCALE GENOMIC DNA]</scope>
    <source>
        <tissue evidence="2">Muscle</tissue>
    </source>
</reference>
<dbReference type="Proteomes" id="UP000324222">
    <property type="component" value="Unassembled WGS sequence"/>
</dbReference>
<evidence type="ECO:0000313" key="2">
    <source>
        <dbReference type="EMBL" id="MPC41781.1"/>
    </source>
</evidence>
<dbReference type="AlphaFoldDB" id="A0A5B7F425"/>
<accession>A0A5B7F425</accession>
<protein>
    <submittedName>
        <fullName evidence="2">Uncharacterized protein</fullName>
    </submittedName>
</protein>
<keyword evidence="1" id="KW-1133">Transmembrane helix</keyword>
<organism evidence="2 3">
    <name type="scientific">Portunus trituberculatus</name>
    <name type="common">Swimming crab</name>
    <name type="synonym">Neptunus trituberculatus</name>
    <dbReference type="NCBI Taxonomy" id="210409"/>
    <lineage>
        <taxon>Eukaryota</taxon>
        <taxon>Metazoa</taxon>
        <taxon>Ecdysozoa</taxon>
        <taxon>Arthropoda</taxon>
        <taxon>Crustacea</taxon>
        <taxon>Multicrustacea</taxon>
        <taxon>Malacostraca</taxon>
        <taxon>Eumalacostraca</taxon>
        <taxon>Eucarida</taxon>
        <taxon>Decapoda</taxon>
        <taxon>Pleocyemata</taxon>
        <taxon>Brachyura</taxon>
        <taxon>Eubrachyura</taxon>
        <taxon>Portunoidea</taxon>
        <taxon>Portunidae</taxon>
        <taxon>Portuninae</taxon>
        <taxon>Portunus</taxon>
    </lineage>
</organism>
<evidence type="ECO:0000313" key="3">
    <source>
        <dbReference type="Proteomes" id="UP000324222"/>
    </source>
</evidence>
<comment type="caution">
    <text evidence="2">The sequence shown here is derived from an EMBL/GenBank/DDBJ whole genome shotgun (WGS) entry which is preliminary data.</text>
</comment>
<sequence length="70" mass="8047">MYSCKQSRQVSVSYQEPASRGHDLHGAHEVLVTMSLISLLHYLFLLLHLHLLVFPPLCLRTNSEIQLSQF</sequence>